<keyword evidence="2" id="KW-1185">Reference proteome</keyword>
<organism evidence="1 2">
    <name type="scientific">Myceligenerans crystallogenes</name>
    <dbReference type="NCBI Taxonomy" id="316335"/>
    <lineage>
        <taxon>Bacteria</taxon>
        <taxon>Bacillati</taxon>
        <taxon>Actinomycetota</taxon>
        <taxon>Actinomycetes</taxon>
        <taxon>Micrococcales</taxon>
        <taxon>Promicromonosporaceae</taxon>
        <taxon>Myceligenerans</taxon>
    </lineage>
</organism>
<comment type="caution">
    <text evidence="1">The sequence shown here is derived from an EMBL/GenBank/DDBJ whole genome shotgun (WGS) entry which is preliminary data.</text>
</comment>
<protein>
    <recommendedName>
        <fullName evidence="3">Tim44-like domain-containing protein</fullName>
    </recommendedName>
</protein>
<reference evidence="2" key="1">
    <citation type="journal article" date="2019" name="Int. J. Syst. Evol. Microbiol.">
        <title>The Global Catalogue of Microorganisms (GCM) 10K type strain sequencing project: providing services to taxonomists for standard genome sequencing and annotation.</title>
        <authorList>
            <consortium name="The Broad Institute Genomics Platform"/>
            <consortium name="The Broad Institute Genome Sequencing Center for Infectious Disease"/>
            <person name="Wu L."/>
            <person name="Ma J."/>
        </authorList>
    </citation>
    <scope>NUCLEOTIDE SEQUENCE [LARGE SCALE GENOMIC DNA]</scope>
    <source>
        <strain evidence="2">JCM 14326</strain>
    </source>
</reference>
<dbReference type="Proteomes" id="UP001501094">
    <property type="component" value="Unassembled WGS sequence"/>
</dbReference>
<accession>A0ABP4ZYU2</accession>
<evidence type="ECO:0000313" key="2">
    <source>
        <dbReference type="Proteomes" id="UP001501094"/>
    </source>
</evidence>
<sequence length="144" mass="15853">MHVESLALKYYRVADAVSQAPQDRGALDTVASGTELASFQAELKDWARHGWRQTGETEVVEVVVQRLDLELADDEVPTAEVDVCYDVAATDVVDTDGATQVAAGRADRGWERLTITNAMFDENPVDGWRVADRETLEQEPCTGQ</sequence>
<name>A0ABP4ZYU2_9MICO</name>
<proteinExistence type="predicted"/>
<gene>
    <name evidence="1" type="ORF">GCM10009751_37170</name>
</gene>
<evidence type="ECO:0008006" key="3">
    <source>
        <dbReference type="Google" id="ProtNLM"/>
    </source>
</evidence>
<dbReference type="EMBL" id="BAAANL010000009">
    <property type="protein sequence ID" value="GAA1874199.1"/>
    <property type="molecule type" value="Genomic_DNA"/>
</dbReference>
<evidence type="ECO:0000313" key="1">
    <source>
        <dbReference type="EMBL" id="GAA1874199.1"/>
    </source>
</evidence>